<dbReference type="RefSeq" id="WP_192140323.1">
    <property type="nucleotide sequence ID" value="NZ_JACYXZ010000001.1"/>
</dbReference>
<dbReference type="AlphaFoldDB" id="A0A927K670"/>
<reference evidence="7" key="1">
    <citation type="submission" date="2020-09" db="EMBL/GenBank/DDBJ databases">
        <title>Nocardioides sp. strain MJB4 16S ribosomal RNA gene Genome sequencing and assembly.</title>
        <authorList>
            <person name="Kim I."/>
        </authorList>
    </citation>
    <scope>NUCLEOTIDE SEQUENCE</scope>
    <source>
        <strain evidence="7">MJB4</strain>
    </source>
</reference>
<evidence type="ECO:0000256" key="2">
    <source>
        <dbReference type="ARBA" id="ARBA00022490"/>
    </source>
</evidence>
<dbReference type="InterPro" id="IPR036390">
    <property type="entry name" value="WH_DNA-bd_sf"/>
</dbReference>
<keyword evidence="5" id="KW-0804">Transcription</keyword>
<dbReference type="PANTHER" id="PTHR33164:SF5">
    <property type="entry name" value="ORGANIC HYDROPEROXIDE RESISTANCE TRANSCRIPTIONAL REGULATOR"/>
    <property type="match status" value="1"/>
</dbReference>
<evidence type="ECO:0000313" key="8">
    <source>
        <dbReference type="Proteomes" id="UP000616839"/>
    </source>
</evidence>
<keyword evidence="2" id="KW-0963">Cytoplasm</keyword>
<dbReference type="GO" id="GO:0005737">
    <property type="term" value="C:cytoplasm"/>
    <property type="evidence" value="ECO:0007669"/>
    <property type="project" value="UniProtKB-SubCell"/>
</dbReference>
<keyword evidence="3" id="KW-0805">Transcription regulation</keyword>
<dbReference type="GO" id="GO:0006950">
    <property type="term" value="P:response to stress"/>
    <property type="evidence" value="ECO:0007669"/>
    <property type="project" value="TreeGrafter"/>
</dbReference>
<dbReference type="PRINTS" id="PR00598">
    <property type="entry name" value="HTHMARR"/>
</dbReference>
<feature type="domain" description="HTH marR-type" evidence="6">
    <location>
        <begin position="10"/>
        <end position="144"/>
    </location>
</feature>
<dbReference type="Pfam" id="PF22381">
    <property type="entry name" value="Staph_reg_Sar_Rot"/>
    <property type="match status" value="1"/>
</dbReference>
<dbReference type="InterPro" id="IPR000835">
    <property type="entry name" value="HTH_MarR-typ"/>
</dbReference>
<proteinExistence type="predicted"/>
<gene>
    <name evidence="7" type="ORF">IE331_02940</name>
</gene>
<keyword evidence="8" id="KW-1185">Reference proteome</keyword>
<evidence type="ECO:0000259" key="6">
    <source>
        <dbReference type="PROSITE" id="PS50995"/>
    </source>
</evidence>
<organism evidence="7 8">
    <name type="scientific">Nocardioides donggukensis</name>
    <dbReference type="NCBI Taxonomy" id="2774019"/>
    <lineage>
        <taxon>Bacteria</taxon>
        <taxon>Bacillati</taxon>
        <taxon>Actinomycetota</taxon>
        <taxon>Actinomycetes</taxon>
        <taxon>Propionibacteriales</taxon>
        <taxon>Nocardioidaceae</taxon>
        <taxon>Nocardioides</taxon>
    </lineage>
</organism>
<dbReference type="InterPro" id="IPR036388">
    <property type="entry name" value="WH-like_DNA-bd_sf"/>
</dbReference>
<dbReference type="InterPro" id="IPR039422">
    <property type="entry name" value="MarR/SlyA-like"/>
</dbReference>
<dbReference type="PROSITE" id="PS50995">
    <property type="entry name" value="HTH_MARR_2"/>
    <property type="match status" value="1"/>
</dbReference>
<dbReference type="SMART" id="SM00347">
    <property type="entry name" value="HTH_MARR"/>
    <property type="match status" value="1"/>
</dbReference>
<dbReference type="Proteomes" id="UP000616839">
    <property type="component" value="Unassembled WGS sequence"/>
</dbReference>
<dbReference type="SUPFAM" id="SSF46785">
    <property type="entry name" value="Winged helix' DNA-binding domain"/>
    <property type="match status" value="1"/>
</dbReference>
<dbReference type="GO" id="GO:0003677">
    <property type="term" value="F:DNA binding"/>
    <property type="evidence" value="ECO:0007669"/>
    <property type="project" value="UniProtKB-KW"/>
</dbReference>
<protein>
    <submittedName>
        <fullName evidence="7">MarR family transcriptional regulator</fullName>
    </submittedName>
</protein>
<evidence type="ECO:0000256" key="4">
    <source>
        <dbReference type="ARBA" id="ARBA00023125"/>
    </source>
</evidence>
<dbReference type="GO" id="GO:0003700">
    <property type="term" value="F:DNA-binding transcription factor activity"/>
    <property type="evidence" value="ECO:0007669"/>
    <property type="project" value="InterPro"/>
</dbReference>
<comment type="caution">
    <text evidence="7">The sequence shown here is derived from an EMBL/GenBank/DDBJ whole genome shotgun (WGS) entry which is preliminary data.</text>
</comment>
<comment type="subcellular location">
    <subcellularLocation>
        <location evidence="1">Cytoplasm</location>
    </subcellularLocation>
</comment>
<dbReference type="PANTHER" id="PTHR33164">
    <property type="entry name" value="TRANSCRIPTIONAL REGULATOR, MARR FAMILY"/>
    <property type="match status" value="1"/>
</dbReference>
<evidence type="ECO:0000256" key="3">
    <source>
        <dbReference type="ARBA" id="ARBA00023015"/>
    </source>
</evidence>
<evidence type="ECO:0000313" key="7">
    <source>
        <dbReference type="EMBL" id="MBD8868571.1"/>
    </source>
</evidence>
<accession>A0A927K670</accession>
<dbReference type="FunFam" id="1.10.10.10:FF:000163">
    <property type="entry name" value="MarR family transcriptional regulator"/>
    <property type="match status" value="1"/>
</dbReference>
<sequence>MPDEDTVRIDDQLCFALYAASNAVVRAYRPLLHEIGLTYPQYLTLMVLWQQDGLAVNQIADRLQLPGNALTPLVARLERLGFVSRSRDDLDRRMVHVHLTRQGADLERRAAAVQRQVVCRTGLDEVSLVALRTQLHDLVDDMRAPAAWHGPDEGEGEAS</sequence>
<dbReference type="InterPro" id="IPR055166">
    <property type="entry name" value="Transc_reg_Sar_Rot_HTH"/>
</dbReference>
<name>A0A927K670_9ACTN</name>
<evidence type="ECO:0000256" key="1">
    <source>
        <dbReference type="ARBA" id="ARBA00004496"/>
    </source>
</evidence>
<evidence type="ECO:0000256" key="5">
    <source>
        <dbReference type="ARBA" id="ARBA00023163"/>
    </source>
</evidence>
<dbReference type="EMBL" id="JACYXZ010000001">
    <property type="protein sequence ID" value="MBD8868571.1"/>
    <property type="molecule type" value="Genomic_DNA"/>
</dbReference>
<dbReference type="Gene3D" id="1.10.10.10">
    <property type="entry name" value="Winged helix-like DNA-binding domain superfamily/Winged helix DNA-binding domain"/>
    <property type="match status" value="1"/>
</dbReference>
<keyword evidence="4" id="KW-0238">DNA-binding</keyword>